<accession>A0A0B6ZNU3</accession>
<sequence length="53" mass="5963">DVLTTPKGNRLKRAKSWMGHAEDVIQQVCRLIDIDLNSEWVPMPVDSNITISA</sequence>
<proteinExistence type="predicted"/>
<evidence type="ECO:0000313" key="1">
    <source>
        <dbReference type="EMBL" id="CEK69491.1"/>
    </source>
</evidence>
<name>A0A0B6ZNU3_9EUPU</name>
<protein>
    <submittedName>
        <fullName evidence="1">Uncharacterized protein</fullName>
    </submittedName>
</protein>
<gene>
    <name evidence="1" type="primary">ORF70389</name>
</gene>
<dbReference type="AlphaFoldDB" id="A0A0B6ZNU3"/>
<organism evidence="1">
    <name type="scientific">Arion vulgaris</name>
    <dbReference type="NCBI Taxonomy" id="1028688"/>
    <lineage>
        <taxon>Eukaryota</taxon>
        <taxon>Metazoa</taxon>
        <taxon>Spiralia</taxon>
        <taxon>Lophotrochozoa</taxon>
        <taxon>Mollusca</taxon>
        <taxon>Gastropoda</taxon>
        <taxon>Heterobranchia</taxon>
        <taxon>Euthyneura</taxon>
        <taxon>Panpulmonata</taxon>
        <taxon>Eupulmonata</taxon>
        <taxon>Stylommatophora</taxon>
        <taxon>Helicina</taxon>
        <taxon>Arionoidea</taxon>
        <taxon>Arionidae</taxon>
        <taxon>Arion</taxon>
    </lineage>
</organism>
<dbReference type="EMBL" id="HACG01022626">
    <property type="protein sequence ID" value="CEK69491.1"/>
    <property type="molecule type" value="Transcribed_RNA"/>
</dbReference>
<reference evidence="1" key="1">
    <citation type="submission" date="2014-12" db="EMBL/GenBank/DDBJ databases">
        <title>Insight into the proteome of Arion vulgaris.</title>
        <authorList>
            <person name="Aradska J."/>
            <person name="Bulat T."/>
            <person name="Smidak R."/>
            <person name="Sarate P."/>
            <person name="Gangsoo J."/>
            <person name="Sialana F."/>
            <person name="Bilban M."/>
            <person name="Lubec G."/>
        </authorList>
    </citation>
    <scope>NUCLEOTIDE SEQUENCE</scope>
    <source>
        <tissue evidence="1">Skin</tissue>
    </source>
</reference>
<feature type="non-terminal residue" evidence="1">
    <location>
        <position position="1"/>
    </location>
</feature>